<dbReference type="PROSITE" id="PS51257">
    <property type="entry name" value="PROKAR_LIPOPROTEIN"/>
    <property type="match status" value="1"/>
</dbReference>
<evidence type="ECO:0000256" key="1">
    <source>
        <dbReference type="SAM" id="SignalP"/>
    </source>
</evidence>
<evidence type="ECO:0000313" key="3">
    <source>
        <dbReference type="Proteomes" id="UP000761574"/>
    </source>
</evidence>
<evidence type="ECO:0008006" key="4">
    <source>
        <dbReference type="Google" id="ProtNLM"/>
    </source>
</evidence>
<dbReference type="EMBL" id="BPFB01000034">
    <property type="protein sequence ID" value="GIU49097.1"/>
    <property type="molecule type" value="Genomic_DNA"/>
</dbReference>
<evidence type="ECO:0000313" key="2">
    <source>
        <dbReference type="EMBL" id="GIU49097.1"/>
    </source>
</evidence>
<dbReference type="RefSeq" id="WP_119977896.1">
    <property type="nucleotide sequence ID" value="NZ_BPFB01000034.1"/>
</dbReference>
<name>A0ABQ4PLT8_9GAMM</name>
<keyword evidence="1" id="KW-0732">Signal</keyword>
<dbReference type="Proteomes" id="UP000761574">
    <property type="component" value="Unassembled WGS sequence"/>
</dbReference>
<keyword evidence="3" id="KW-1185">Reference proteome</keyword>
<accession>A0ABQ4PLT8</accession>
<feature type="signal peptide" evidence="1">
    <location>
        <begin position="1"/>
        <end position="19"/>
    </location>
</feature>
<feature type="chain" id="PRO_5045827279" description="FlgO domain-containing protein" evidence="1">
    <location>
        <begin position="20"/>
        <end position="175"/>
    </location>
</feature>
<gene>
    <name evidence="2" type="ORF">TUM4630_26970</name>
</gene>
<sequence length="175" mass="19348">MKIFRLIPLILVVFLQACANPSIVNVRDNLASHIQKDAVIYITRFEGNPNFVEESTDYFTSLLESKIDNRIVQGSALRQESTDIIAGGNLAPLELALKTARDKGYDLLIMGKVTSHKTMGSLNGFSTIRVFDVKTGERIANFHRPSGLLMAFSEHQCVMAAVDRTADDTASMLSR</sequence>
<comment type="caution">
    <text evidence="2">The sequence shown here is derived from an EMBL/GenBank/DDBJ whole genome shotgun (WGS) entry which is preliminary data.</text>
</comment>
<proteinExistence type="predicted"/>
<protein>
    <recommendedName>
        <fullName evidence="4">FlgO domain-containing protein</fullName>
    </recommendedName>
</protein>
<reference evidence="2 3" key="1">
    <citation type="submission" date="2021-05" db="EMBL/GenBank/DDBJ databases">
        <title>Molecular characterization for Shewanella algae harboring chromosomal blaOXA-55-like strains isolated from clinical and environment sample.</title>
        <authorList>
            <person name="Ohama Y."/>
            <person name="Aoki K."/>
            <person name="Harada S."/>
            <person name="Moriya K."/>
            <person name="Ishii Y."/>
            <person name="Tateda K."/>
        </authorList>
    </citation>
    <scope>NUCLEOTIDE SEQUENCE [LARGE SCALE GENOMIC DNA]</scope>
    <source>
        <strain evidence="2 3">LMG 23746</strain>
    </source>
</reference>
<organism evidence="2 3">
    <name type="scientific">Shewanella algidipiscicola</name>
    <dbReference type="NCBI Taxonomy" id="614070"/>
    <lineage>
        <taxon>Bacteria</taxon>
        <taxon>Pseudomonadati</taxon>
        <taxon>Pseudomonadota</taxon>
        <taxon>Gammaproteobacteria</taxon>
        <taxon>Alteromonadales</taxon>
        <taxon>Shewanellaceae</taxon>
        <taxon>Shewanella</taxon>
    </lineage>
</organism>